<dbReference type="EMBL" id="CP133616">
    <property type="protein sequence ID" value="WMV29609.1"/>
    <property type="molecule type" value="Genomic_DNA"/>
</dbReference>
<dbReference type="PANTHER" id="PTHR33180:SF31">
    <property type="entry name" value="POLYPROTEIN PROTEIN"/>
    <property type="match status" value="1"/>
</dbReference>
<keyword evidence="1" id="KW-0732">Signal</keyword>
<evidence type="ECO:0000256" key="1">
    <source>
        <dbReference type="SAM" id="SignalP"/>
    </source>
</evidence>
<feature type="non-terminal residue" evidence="2">
    <location>
        <position position="182"/>
    </location>
</feature>
<proteinExistence type="predicted"/>
<feature type="chain" id="PRO_5042132149" evidence="1">
    <location>
        <begin position="27"/>
        <end position="182"/>
    </location>
</feature>
<reference evidence="2" key="1">
    <citation type="submission" date="2023-08" db="EMBL/GenBank/DDBJ databases">
        <title>A de novo genome assembly of Solanum verrucosum Schlechtendal, a Mexican diploid species geographically isolated from the other diploid A-genome species in potato relatives.</title>
        <authorList>
            <person name="Hosaka K."/>
        </authorList>
    </citation>
    <scope>NUCLEOTIDE SEQUENCE</scope>
    <source>
        <tissue evidence="2">Young leaves</tissue>
    </source>
</reference>
<dbReference type="AlphaFoldDB" id="A0AAF0QSP1"/>
<organism evidence="2 3">
    <name type="scientific">Solanum verrucosum</name>
    <dbReference type="NCBI Taxonomy" id="315347"/>
    <lineage>
        <taxon>Eukaryota</taxon>
        <taxon>Viridiplantae</taxon>
        <taxon>Streptophyta</taxon>
        <taxon>Embryophyta</taxon>
        <taxon>Tracheophyta</taxon>
        <taxon>Spermatophyta</taxon>
        <taxon>Magnoliopsida</taxon>
        <taxon>eudicotyledons</taxon>
        <taxon>Gunneridae</taxon>
        <taxon>Pentapetalae</taxon>
        <taxon>asterids</taxon>
        <taxon>lamiids</taxon>
        <taxon>Solanales</taxon>
        <taxon>Solanaceae</taxon>
        <taxon>Solanoideae</taxon>
        <taxon>Solaneae</taxon>
        <taxon>Solanum</taxon>
    </lineage>
</organism>
<sequence length="182" mass="20691">MCSYSTCPPRLGLGYVHVVLVRLALGWDMARTNLDMPPRKRARGIVINEVLENNFENIRARSRTDSSKAPSAIPLTLDTVPAMTPTVALVPQVQVPIPRLLNKLKAEGLMTILKEKLLSTKGLEGRYSREREILQYHSFEQFTRPRGPYIPTWVREFYLTYGDLIPKGKRKASTFSPVESFM</sequence>
<evidence type="ECO:0000313" key="3">
    <source>
        <dbReference type="Proteomes" id="UP001234989"/>
    </source>
</evidence>
<keyword evidence="3" id="KW-1185">Reference proteome</keyword>
<dbReference type="PANTHER" id="PTHR33180">
    <property type="entry name" value="PHOTOSYSTEM II CP43 REACTION CENTER PROTEIN"/>
    <property type="match status" value="1"/>
</dbReference>
<protein>
    <submittedName>
        <fullName evidence="2">Uncharacterized protein</fullName>
    </submittedName>
</protein>
<accession>A0AAF0QSP1</accession>
<feature type="signal peptide" evidence="1">
    <location>
        <begin position="1"/>
        <end position="26"/>
    </location>
</feature>
<evidence type="ECO:0000313" key="2">
    <source>
        <dbReference type="EMBL" id="WMV29609.1"/>
    </source>
</evidence>
<name>A0AAF0QSP1_SOLVR</name>
<dbReference type="Proteomes" id="UP001234989">
    <property type="component" value="Chromosome 5"/>
</dbReference>
<gene>
    <name evidence="2" type="ORF">MTR67_022994</name>
</gene>